<evidence type="ECO:0000256" key="4">
    <source>
        <dbReference type="SAM" id="MobiDB-lite"/>
    </source>
</evidence>
<feature type="domain" description="Carboxylesterase type B" evidence="5">
    <location>
        <begin position="21"/>
        <end position="168"/>
    </location>
</feature>
<evidence type="ECO:0000256" key="3">
    <source>
        <dbReference type="ARBA" id="ARBA00023157"/>
    </source>
</evidence>
<evidence type="ECO:0000313" key="6">
    <source>
        <dbReference type="EMBL" id="CAH2324159.1"/>
    </source>
</evidence>
<dbReference type="PROSITE" id="PS00122">
    <property type="entry name" value="CARBOXYLESTERASE_B_1"/>
    <property type="match status" value="1"/>
</dbReference>
<evidence type="ECO:0000259" key="5">
    <source>
        <dbReference type="Pfam" id="PF00135"/>
    </source>
</evidence>
<protein>
    <submittedName>
        <fullName evidence="6">Carboxylesterase 5A-like</fullName>
    </submittedName>
</protein>
<dbReference type="InterPro" id="IPR019826">
    <property type="entry name" value="Carboxylesterase_B_AS"/>
</dbReference>
<keyword evidence="2" id="KW-0378">Hydrolase</keyword>
<feature type="compositionally biased region" description="Polar residues" evidence="4">
    <location>
        <begin position="173"/>
        <end position="191"/>
    </location>
</feature>
<dbReference type="Gene3D" id="3.40.50.1820">
    <property type="entry name" value="alpha/beta hydrolase"/>
    <property type="match status" value="2"/>
</dbReference>
<dbReference type="Pfam" id="PF00135">
    <property type="entry name" value="COesterase"/>
    <property type="match status" value="2"/>
</dbReference>
<keyword evidence="3" id="KW-1015">Disulfide bond</keyword>
<dbReference type="PANTHER" id="PTHR11559">
    <property type="entry name" value="CARBOXYLESTERASE"/>
    <property type="match status" value="1"/>
</dbReference>
<name>A0AAD1THP5_PELCU</name>
<reference evidence="6" key="1">
    <citation type="submission" date="2022-03" db="EMBL/GenBank/DDBJ databases">
        <authorList>
            <person name="Alioto T."/>
            <person name="Alioto T."/>
            <person name="Gomez Garrido J."/>
        </authorList>
    </citation>
    <scope>NUCLEOTIDE SEQUENCE</scope>
</reference>
<dbReference type="InterPro" id="IPR002018">
    <property type="entry name" value="CarbesteraseB"/>
</dbReference>
<gene>
    <name evidence="6" type="ORF">PECUL_23A045553</name>
</gene>
<comment type="similarity">
    <text evidence="1">Belongs to the type-B carboxylesterase/lipase family.</text>
</comment>
<evidence type="ECO:0000256" key="2">
    <source>
        <dbReference type="ARBA" id="ARBA00022801"/>
    </source>
</evidence>
<dbReference type="FunFam" id="3.40.50.1820:FF:000011">
    <property type="entry name" value="Carboxylic ester hydrolase"/>
    <property type="match status" value="1"/>
</dbReference>
<organism evidence="6 7">
    <name type="scientific">Pelobates cultripes</name>
    <name type="common">Western spadefoot toad</name>
    <dbReference type="NCBI Taxonomy" id="61616"/>
    <lineage>
        <taxon>Eukaryota</taxon>
        <taxon>Metazoa</taxon>
        <taxon>Chordata</taxon>
        <taxon>Craniata</taxon>
        <taxon>Vertebrata</taxon>
        <taxon>Euteleostomi</taxon>
        <taxon>Amphibia</taxon>
        <taxon>Batrachia</taxon>
        <taxon>Anura</taxon>
        <taxon>Pelobatoidea</taxon>
        <taxon>Pelobatidae</taxon>
        <taxon>Pelobates</taxon>
    </lineage>
</organism>
<feature type="domain" description="Carboxylesterase type B" evidence="5">
    <location>
        <begin position="247"/>
        <end position="758"/>
    </location>
</feature>
<dbReference type="Proteomes" id="UP001295444">
    <property type="component" value="Chromosome 12"/>
</dbReference>
<dbReference type="InterPro" id="IPR029058">
    <property type="entry name" value="AB_hydrolase_fold"/>
</dbReference>
<sequence length="777" mass="86338">MDRLTVQLYLNILPNSMIPKAAVPLIMEEYIGNATDPLEIRDRFLELCGDFVFVIPSLQVAQYHRDSGHTVFLYQFLHRPSMYQNTKPDFVKADHGDELPSVMGSPFLISPDFFRGPVTYEETILSRTMMRYWANFARTGGSKKSKAAGKSKKNSRQVAEMEQVPVIEVGEQAGTSHTAPSDGTDNSTEFLSQEGERRNLSFRGRNSCFRFRSVCDPFLKMGCLVRILLLCCVTWAAQGTGEEDSRPLLETKYGKLLGKTNVVKGTDRSVHAFLGIPFAKPPVGELRFAPPQPPLPWNSVRDATNHPPMCLQNPAAMELLNEFFKGAFRFPPISEDCLMLNVFTPADRGQDARLPVMVFIHGGGLTMGGASMFEGSAMSAHENVVLVIIQYRLGLLGFLSTGDDEAPGNYGFLDQVAALQWVQDNIENFGGDPKSVTIFGESAGGVSVAAQVLSPLSKGLFHRAIAESGSALLPSLMATTSEEIKFLLNVVVNITSCDPTALVKCLKEKTEEELLEFSIALNLFALPGTVDGVFLPKPAEEILANKESNDVPLLIGVTEQEFGWILPSVWNISGLREGMNRTTVESILQVLPYLNSAPGVLSLVMDEYIGDTSDLLEIRNRFLDLCGDAVFVMPALRTAKYHRDSGFPVYFYEFQHRPSVFKDSKPDFVTADHGDELLFVIGSPFLSDMDLLSGDMTDEEKTLSKNVMKYWANFARNGDPNGPGLAKWPKYDEDEYYLEINLEQKASRKLKHGRYEFWTKTLPEKIQQLSAGDRTEL</sequence>
<evidence type="ECO:0000256" key="1">
    <source>
        <dbReference type="ARBA" id="ARBA00005964"/>
    </source>
</evidence>
<dbReference type="GO" id="GO:0016787">
    <property type="term" value="F:hydrolase activity"/>
    <property type="evidence" value="ECO:0007669"/>
    <property type="project" value="UniProtKB-KW"/>
</dbReference>
<dbReference type="EMBL" id="OW240923">
    <property type="protein sequence ID" value="CAH2324159.1"/>
    <property type="molecule type" value="Genomic_DNA"/>
</dbReference>
<dbReference type="InterPro" id="IPR050309">
    <property type="entry name" value="Type-B_Carboxylest/Lipase"/>
</dbReference>
<dbReference type="SUPFAM" id="SSF53474">
    <property type="entry name" value="alpha/beta-Hydrolases"/>
    <property type="match status" value="2"/>
</dbReference>
<proteinExistence type="inferred from homology"/>
<keyword evidence="7" id="KW-1185">Reference proteome</keyword>
<accession>A0AAD1THP5</accession>
<feature type="region of interest" description="Disordered" evidence="4">
    <location>
        <begin position="171"/>
        <end position="195"/>
    </location>
</feature>
<evidence type="ECO:0000313" key="7">
    <source>
        <dbReference type="Proteomes" id="UP001295444"/>
    </source>
</evidence>
<dbReference type="AlphaFoldDB" id="A0AAD1THP5"/>
<dbReference type="CDD" id="cd00312">
    <property type="entry name" value="Esterase_lipase"/>
    <property type="match status" value="1"/>
</dbReference>